<reference evidence="1 3" key="1">
    <citation type="submission" date="2014-07" db="EMBL/GenBank/DDBJ databases">
        <title>Genome of Flavobacterium hydatis DSM 2063.</title>
        <authorList>
            <person name="Pipes S.E."/>
            <person name="Stropko S.J."/>
            <person name="Newman J.D."/>
        </authorList>
    </citation>
    <scope>NUCLEOTIDE SEQUENCE [LARGE SCALE GENOMIC DNA]</scope>
    <source>
        <strain evidence="1 3">DSM 2063</strain>
    </source>
</reference>
<keyword evidence="4" id="KW-1185">Reference proteome</keyword>
<reference evidence="2 4" key="2">
    <citation type="submission" date="2016-11" db="EMBL/GenBank/DDBJ databases">
        <title>Whole genomes of Flavobacteriaceae.</title>
        <authorList>
            <person name="Stine C."/>
            <person name="Li C."/>
            <person name="Tadesse D."/>
        </authorList>
    </citation>
    <scope>NUCLEOTIDE SEQUENCE [LARGE SCALE GENOMIC DNA]</scope>
    <source>
        <strain evidence="2 4">ATCC 29551</strain>
    </source>
</reference>
<evidence type="ECO:0000313" key="3">
    <source>
        <dbReference type="Proteomes" id="UP000028712"/>
    </source>
</evidence>
<dbReference type="Proteomes" id="UP000198424">
    <property type="component" value="Unassembled WGS sequence"/>
</dbReference>
<dbReference type="EMBL" id="MUGY01000025">
    <property type="protein sequence ID" value="OXA91450.1"/>
    <property type="molecule type" value="Genomic_DNA"/>
</dbReference>
<proteinExistence type="predicted"/>
<gene>
    <name evidence="2" type="ORF">B0A62_17385</name>
    <name evidence="1" type="ORF">IW20_22645</name>
</gene>
<sequence length="169" mass="20183">MIKLRKVIIIGIAIFCSSCNKKNEVVKPKIEQDVKDQKHLVLEYHKNHFKKLRNEMDRIEISLYKIKDDTRQDTTKLVRLDRILDKKKIKEFDSLFDSTKNEGYCCCPKTHYIIDLFKQQKRLKRFNVDTLRVKDKAFIFDTSYQTSYIIPLTVWNNFITDSRVVSSNK</sequence>
<accession>A0A085ZZ24</accession>
<dbReference type="EMBL" id="JPRM01000047">
    <property type="protein sequence ID" value="KFF09688.1"/>
    <property type="molecule type" value="Genomic_DNA"/>
</dbReference>
<protein>
    <submittedName>
        <fullName evidence="1">Uncharacterized protein</fullName>
    </submittedName>
</protein>
<name>A0A085ZZ24_FLAHY</name>
<organism evidence="1 3">
    <name type="scientific">Flavobacterium hydatis</name>
    <name type="common">Cytophaga aquatilis</name>
    <dbReference type="NCBI Taxonomy" id="991"/>
    <lineage>
        <taxon>Bacteria</taxon>
        <taxon>Pseudomonadati</taxon>
        <taxon>Bacteroidota</taxon>
        <taxon>Flavobacteriia</taxon>
        <taxon>Flavobacteriales</taxon>
        <taxon>Flavobacteriaceae</taxon>
        <taxon>Flavobacterium</taxon>
    </lineage>
</organism>
<evidence type="ECO:0000313" key="2">
    <source>
        <dbReference type="EMBL" id="OXA91450.1"/>
    </source>
</evidence>
<dbReference type="RefSeq" id="WP_035627654.1">
    <property type="nucleotide sequence ID" value="NZ_JBEWQG010000030.1"/>
</dbReference>
<comment type="caution">
    <text evidence="1">The sequence shown here is derived from an EMBL/GenBank/DDBJ whole genome shotgun (WGS) entry which is preliminary data.</text>
</comment>
<dbReference type="AlphaFoldDB" id="A0A085ZZ24"/>
<dbReference type="OrthoDB" id="1352269at2"/>
<dbReference type="Proteomes" id="UP000028712">
    <property type="component" value="Unassembled WGS sequence"/>
</dbReference>
<evidence type="ECO:0000313" key="1">
    <source>
        <dbReference type="EMBL" id="KFF09688.1"/>
    </source>
</evidence>
<evidence type="ECO:0000313" key="4">
    <source>
        <dbReference type="Proteomes" id="UP000198424"/>
    </source>
</evidence>